<protein>
    <submittedName>
        <fullName evidence="1">Uncharacterized protein</fullName>
    </submittedName>
</protein>
<sequence length="149" mass="16774">MRNHSRISAPLFLLLVATGCKKNIGFDAGGPITQYLIGKWSLEKVVSPTGTKLGSQIGYTEVVEIGNQNGNYDKVFRNDTLLFTDRWLNTPAPEANAKTMTITVFYFSHGKRLFKHTGAGEHRMIEASAYLPMNNAQPDTIRYFYQLIR</sequence>
<evidence type="ECO:0000313" key="2">
    <source>
        <dbReference type="Proteomes" id="UP000598820"/>
    </source>
</evidence>
<dbReference type="AlphaFoldDB" id="A0A927AWM5"/>
<dbReference type="PROSITE" id="PS51257">
    <property type="entry name" value="PROKAR_LIPOPROTEIN"/>
    <property type="match status" value="1"/>
</dbReference>
<keyword evidence="2" id="KW-1185">Reference proteome</keyword>
<dbReference type="RefSeq" id="WP_190893475.1">
    <property type="nucleotide sequence ID" value="NZ_JACWZY010000069.1"/>
</dbReference>
<organism evidence="1 2">
    <name type="scientific">Spirosoma profusum</name>
    <dbReference type="NCBI Taxonomy" id="2771354"/>
    <lineage>
        <taxon>Bacteria</taxon>
        <taxon>Pseudomonadati</taxon>
        <taxon>Bacteroidota</taxon>
        <taxon>Cytophagia</taxon>
        <taxon>Cytophagales</taxon>
        <taxon>Cytophagaceae</taxon>
        <taxon>Spirosoma</taxon>
    </lineage>
</organism>
<accession>A0A927AWM5</accession>
<dbReference type="EMBL" id="JACWZY010000069">
    <property type="protein sequence ID" value="MBD2705749.1"/>
    <property type="molecule type" value="Genomic_DNA"/>
</dbReference>
<comment type="caution">
    <text evidence="1">The sequence shown here is derived from an EMBL/GenBank/DDBJ whole genome shotgun (WGS) entry which is preliminary data.</text>
</comment>
<proteinExistence type="predicted"/>
<dbReference type="Proteomes" id="UP000598820">
    <property type="component" value="Unassembled WGS sequence"/>
</dbReference>
<reference evidence="1" key="1">
    <citation type="submission" date="2020-09" db="EMBL/GenBank/DDBJ databases">
        <authorList>
            <person name="Kim M.K."/>
        </authorList>
    </citation>
    <scope>NUCLEOTIDE SEQUENCE</scope>
    <source>
        <strain evidence="1">BT702</strain>
    </source>
</reference>
<name>A0A927AWM5_9BACT</name>
<gene>
    <name evidence="1" type="ORF">IC229_34405</name>
</gene>
<evidence type="ECO:0000313" key="1">
    <source>
        <dbReference type="EMBL" id="MBD2705749.1"/>
    </source>
</evidence>